<protein>
    <recommendedName>
        <fullName evidence="2">DUF6705 domain-containing protein</fullName>
    </recommendedName>
</protein>
<dbReference type="Proteomes" id="UP000464657">
    <property type="component" value="Chromosome"/>
</dbReference>
<accession>A0A7L4ZJV1</accession>
<gene>
    <name evidence="3" type="ORF">IMCC3317_22820</name>
</gene>
<organism evidence="3 4">
    <name type="scientific">Kordia antarctica</name>
    <dbReference type="NCBI Taxonomy" id="1218801"/>
    <lineage>
        <taxon>Bacteria</taxon>
        <taxon>Pseudomonadati</taxon>
        <taxon>Bacteroidota</taxon>
        <taxon>Flavobacteriia</taxon>
        <taxon>Flavobacteriales</taxon>
        <taxon>Flavobacteriaceae</taxon>
        <taxon>Kordia</taxon>
    </lineage>
</organism>
<name>A0A7L4ZJV1_9FLAO</name>
<evidence type="ECO:0000313" key="4">
    <source>
        <dbReference type="Proteomes" id="UP000464657"/>
    </source>
</evidence>
<feature type="signal peptide" evidence="1">
    <location>
        <begin position="1"/>
        <end position="20"/>
    </location>
</feature>
<dbReference type="KEGG" id="kan:IMCC3317_22820"/>
<keyword evidence="4" id="KW-1185">Reference proteome</keyword>
<evidence type="ECO:0000313" key="3">
    <source>
        <dbReference type="EMBL" id="QHI36912.1"/>
    </source>
</evidence>
<dbReference type="RefSeq" id="WP_160129581.1">
    <property type="nucleotide sequence ID" value="NZ_CP019288.1"/>
</dbReference>
<dbReference type="Pfam" id="PF20448">
    <property type="entry name" value="DUF6705"/>
    <property type="match status" value="1"/>
</dbReference>
<dbReference type="AlphaFoldDB" id="A0A7L4ZJV1"/>
<evidence type="ECO:0000256" key="1">
    <source>
        <dbReference type="SAM" id="SignalP"/>
    </source>
</evidence>
<sequence length="197" mass="22605">MKTIIYILFGMFLTCGFAQQDETVSIHKLGNHDDQDYSKSYYYKDINNDLDKFVGTWKYDDGNKKLTLVFYKDVHATSGKDYSDEIYARFKYEENGTVIYNTLSDFSASSKLRITGSGFYPNSTTKMNLHYAEPTNIPYDRVGLKGLKYSPSLDIEYLPCVSLGCSPQLKWDLFFVRASASDPIPFKIPFDLTLTKQ</sequence>
<dbReference type="InterPro" id="IPR046551">
    <property type="entry name" value="DUF6705"/>
</dbReference>
<reference evidence="3 4" key="1">
    <citation type="journal article" date="2013" name="Int. J. Syst. Evol. Microbiol.">
        <title>Kordia antarctica sp. nov., isolated from Antarctic seawater.</title>
        <authorList>
            <person name="Baek K."/>
            <person name="Choi A."/>
            <person name="Kang I."/>
            <person name="Lee K."/>
            <person name="Cho J.C."/>
        </authorList>
    </citation>
    <scope>NUCLEOTIDE SEQUENCE [LARGE SCALE GENOMIC DNA]</scope>
    <source>
        <strain evidence="3 4">IMCC3317</strain>
    </source>
</reference>
<dbReference type="EMBL" id="CP019288">
    <property type="protein sequence ID" value="QHI36912.1"/>
    <property type="molecule type" value="Genomic_DNA"/>
</dbReference>
<keyword evidence="1" id="KW-0732">Signal</keyword>
<feature type="domain" description="DUF6705" evidence="2">
    <location>
        <begin position="1"/>
        <end position="197"/>
    </location>
</feature>
<dbReference type="OrthoDB" id="1261237at2"/>
<feature type="chain" id="PRO_5029782751" description="DUF6705 domain-containing protein" evidence="1">
    <location>
        <begin position="21"/>
        <end position="197"/>
    </location>
</feature>
<proteinExistence type="predicted"/>
<evidence type="ECO:0000259" key="2">
    <source>
        <dbReference type="Pfam" id="PF20448"/>
    </source>
</evidence>